<dbReference type="PANTHER" id="PTHR47691:SF3">
    <property type="entry name" value="HTH-TYPE TRANSCRIPTIONAL REGULATOR RV0890C-RELATED"/>
    <property type="match status" value="1"/>
</dbReference>
<dbReference type="Gene3D" id="1.25.40.10">
    <property type="entry name" value="Tetratricopeptide repeat domain"/>
    <property type="match status" value="1"/>
</dbReference>
<dbReference type="GO" id="GO:0003677">
    <property type="term" value="F:DNA binding"/>
    <property type="evidence" value="ECO:0007669"/>
    <property type="project" value="InterPro"/>
</dbReference>
<evidence type="ECO:0000313" key="3">
    <source>
        <dbReference type="Proteomes" id="UP000674234"/>
    </source>
</evidence>
<dbReference type="InterPro" id="IPR058852">
    <property type="entry name" value="HTH_77"/>
</dbReference>
<dbReference type="InterPro" id="IPR027417">
    <property type="entry name" value="P-loop_NTPase"/>
</dbReference>
<dbReference type="AlphaFoldDB" id="A0A940WQ06"/>
<dbReference type="Pfam" id="PF00196">
    <property type="entry name" value="GerE"/>
    <property type="match status" value="1"/>
</dbReference>
<dbReference type="PRINTS" id="PR00364">
    <property type="entry name" value="DISEASERSIST"/>
</dbReference>
<dbReference type="Pfam" id="PF25872">
    <property type="entry name" value="HTH_77"/>
    <property type="match status" value="1"/>
</dbReference>
<proteinExistence type="predicted"/>
<sequence length="780" mass="85517">MTALLPKGSGRGANGLPAEVTGFVGRRHELAEIKRLLTTAHVITLTGVGGVGKSRLALRAAVDMRRAFPGGVWLAELADLENPELVVEAVAKVVGIQDHSARPGVETLVEGLTGRQALIVLDNCEHLLTACAVLADRLVHALPQLRILTTTRQPLGIAGEQTLDVAPLPLPGEGGTPAAEQPSEGDAVRLFEERAAAVLPDFAVTEANRDAVAEICRKLDGLPLAIELAAVRLRALSVDQVLERLDDRFRLLTAGSRAGPHRQRTLRALIDWSYELCDEQERLLWQRTSVFLGGLDLGAAEEVCSGDGISRTDVVDLVSGLVEKSVLIREEQGGSVRYRLLDTIRQYGRERLAASGQETGLRRRHRDHYRSLAERARCERFGPGYLAWISRLDREHANLRTALEWCLDEPGEALAGLEMASDLLYHWITSSRIGEGRHWLDQLLATGPEPTPQRARALWTGAWLAVIQNDLAPAAAMLEEGRRIAERFGLRGDLAYIAHFSGQLALAEDDSETAVKFSAEAVEAQRALGDPEGLVTALIWLSLAYSARGEAKRAVSYAEEAVAVCEAYQEGWHRAYALMALGVELRRQGALRRAADLEKDGLRINRAVRDVFGSGMNMEVLAWIAADEGRFQRSARLLGFLERIWQALGTAMSSFLHLAKYHDECRARTVEALGEPAFRAEARNGAGLTFDEAIVYALQEERPKAEREPAGGPTAPLTRRETEIAELVAQGLSNRDIASSLVISQRTAEGHIEHILNKLGFNSRTQIAAWLSERRRGEDR</sequence>
<dbReference type="SUPFAM" id="SSF48452">
    <property type="entry name" value="TPR-like"/>
    <property type="match status" value="1"/>
</dbReference>
<dbReference type="PROSITE" id="PS50043">
    <property type="entry name" value="HTH_LUXR_2"/>
    <property type="match status" value="1"/>
</dbReference>
<keyword evidence="3" id="KW-1185">Reference proteome</keyword>
<gene>
    <name evidence="2" type="ORF">JOL79_27070</name>
</gene>
<dbReference type="InterPro" id="IPR036388">
    <property type="entry name" value="WH-like_DNA-bd_sf"/>
</dbReference>
<dbReference type="SMART" id="SM00421">
    <property type="entry name" value="HTH_LUXR"/>
    <property type="match status" value="1"/>
</dbReference>
<dbReference type="CDD" id="cd06170">
    <property type="entry name" value="LuxR_C_like"/>
    <property type="match status" value="1"/>
</dbReference>
<dbReference type="RefSeq" id="WP_210158711.1">
    <property type="nucleotide sequence ID" value="NZ_JAFCNB010000019.1"/>
</dbReference>
<dbReference type="InterPro" id="IPR000792">
    <property type="entry name" value="Tscrpt_reg_LuxR_C"/>
</dbReference>
<comment type="caution">
    <text evidence="2">The sequence shown here is derived from an EMBL/GenBank/DDBJ whole genome shotgun (WGS) entry which is preliminary data.</text>
</comment>
<evidence type="ECO:0000313" key="2">
    <source>
        <dbReference type="EMBL" id="MBP2707452.1"/>
    </source>
</evidence>
<name>A0A940WQ06_9ACTN</name>
<dbReference type="SUPFAM" id="SSF52540">
    <property type="entry name" value="P-loop containing nucleoside triphosphate hydrolases"/>
    <property type="match status" value="1"/>
</dbReference>
<dbReference type="PRINTS" id="PR00038">
    <property type="entry name" value="HTHLUXR"/>
</dbReference>
<dbReference type="SUPFAM" id="SSF46894">
    <property type="entry name" value="C-terminal effector domain of the bipartite response regulators"/>
    <property type="match status" value="1"/>
</dbReference>
<evidence type="ECO:0000259" key="1">
    <source>
        <dbReference type="PROSITE" id="PS50043"/>
    </source>
</evidence>
<protein>
    <submittedName>
        <fullName evidence="2">LuxR family transcriptional regulator</fullName>
    </submittedName>
</protein>
<dbReference type="InterPro" id="IPR011990">
    <property type="entry name" value="TPR-like_helical_dom_sf"/>
</dbReference>
<dbReference type="PANTHER" id="PTHR47691">
    <property type="entry name" value="REGULATOR-RELATED"/>
    <property type="match status" value="1"/>
</dbReference>
<feature type="domain" description="HTH luxR-type" evidence="1">
    <location>
        <begin position="710"/>
        <end position="775"/>
    </location>
</feature>
<dbReference type="Gene3D" id="3.40.50.300">
    <property type="entry name" value="P-loop containing nucleotide triphosphate hydrolases"/>
    <property type="match status" value="1"/>
</dbReference>
<dbReference type="GO" id="GO:0043531">
    <property type="term" value="F:ADP binding"/>
    <property type="evidence" value="ECO:0007669"/>
    <property type="project" value="InterPro"/>
</dbReference>
<dbReference type="Gene3D" id="1.10.10.10">
    <property type="entry name" value="Winged helix-like DNA-binding domain superfamily/Winged helix DNA-binding domain"/>
    <property type="match status" value="1"/>
</dbReference>
<dbReference type="Proteomes" id="UP000674234">
    <property type="component" value="Unassembled WGS sequence"/>
</dbReference>
<dbReference type="GO" id="GO:0006355">
    <property type="term" value="P:regulation of DNA-templated transcription"/>
    <property type="evidence" value="ECO:0007669"/>
    <property type="project" value="InterPro"/>
</dbReference>
<organism evidence="2 3">
    <name type="scientific">Microbispora oryzae</name>
    <dbReference type="NCBI Taxonomy" id="2806554"/>
    <lineage>
        <taxon>Bacteria</taxon>
        <taxon>Bacillati</taxon>
        <taxon>Actinomycetota</taxon>
        <taxon>Actinomycetes</taxon>
        <taxon>Streptosporangiales</taxon>
        <taxon>Streptosporangiaceae</taxon>
        <taxon>Microbispora</taxon>
    </lineage>
</organism>
<dbReference type="EMBL" id="JAFCNB010000019">
    <property type="protein sequence ID" value="MBP2707452.1"/>
    <property type="molecule type" value="Genomic_DNA"/>
</dbReference>
<accession>A0A940WQ06</accession>
<reference evidence="2" key="1">
    <citation type="submission" date="2021-02" db="EMBL/GenBank/DDBJ databases">
        <title>Draft genome sequence of Microbispora sp. RL4-1S isolated from rice leaves in Thailand.</title>
        <authorList>
            <person name="Muangham S."/>
            <person name="Duangmal K."/>
        </authorList>
    </citation>
    <scope>NUCLEOTIDE SEQUENCE</scope>
    <source>
        <strain evidence="2">RL4-1S</strain>
    </source>
</reference>
<dbReference type="InterPro" id="IPR016032">
    <property type="entry name" value="Sig_transdc_resp-reg_C-effctor"/>
</dbReference>